<evidence type="ECO:0000313" key="3">
    <source>
        <dbReference type="Proteomes" id="UP000253594"/>
    </source>
</evidence>
<reference evidence="2 3" key="1">
    <citation type="submission" date="2018-07" db="EMBL/GenBank/DDBJ databases">
        <title>Mechanisms of high-level aminoglycoside resistance among Gram-negative pathogens in Brazil.</title>
        <authorList>
            <person name="Ballaben A.S."/>
            <person name="Darini A.L.C."/>
            <person name="Doi Y."/>
        </authorList>
    </citation>
    <scope>NUCLEOTIDE SEQUENCE [LARGE SCALE GENOMIC DNA]</scope>
    <source>
        <strain evidence="2 3">B2-305</strain>
    </source>
</reference>
<dbReference type="AlphaFoldDB" id="A0A367LZQ2"/>
<keyword evidence="1" id="KW-0732">Signal</keyword>
<dbReference type="Proteomes" id="UP000253594">
    <property type="component" value="Unassembled WGS sequence"/>
</dbReference>
<dbReference type="EMBL" id="QORE01001889">
    <property type="protein sequence ID" value="RCI70705.1"/>
    <property type="molecule type" value="Genomic_DNA"/>
</dbReference>
<sequence>MSIRDSTFTASTLAFLLVLAPTVPAMADSGGDIVFERMQAQAAKARAAHQEKLAKQAEATKKDKENC</sequence>
<evidence type="ECO:0000256" key="1">
    <source>
        <dbReference type="SAM" id="SignalP"/>
    </source>
</evidence>
<feature type="chain" id="PRO_5016669754" description="Secreted protein" evidence="1">
    <location>
        <begin position="28"/>
        <end position="67"/>
    </location>
</feature>
<name>A0A367LZQ2_PSEAI</name>
<protein>
    <recommendedName>
        <fullName evidence="4">Secreted protein</fullName>
    </recommendedName>
</protein>
<dbReference type="NCBIfam" id="NF041599">
    <property type="entry name" value="reg_PtrA_PA2808"/>
    <property type="match status" value="1"/>
</dbReference>
<proteinExistence type="predicted"/>
<accession>A0A367LZQ2</accession>
<evidence type="ECO:0008006" key="4">
    <source>
        <dbReference type="Google" id="ProtNLM"/>
    </source>
</evidence>
<gene>
    <name evidence="2" type="ORF">DT376_33080</name>
</gene>
<feature type="signal peptide" evidence="1">
    <location>
        <begin position="1"/>
        <end position="27"/>
    </location>
</feature>
<comment type="caution">
    <text evidence="2">The sequence shown here is derived from an EMBL/GenBank/DDBJ whole genome shotgun (WGS) entry which is preliminary data.</text>
</comment>
<evidence type="ECO:0000313" key="2">
    <source>
        <dbReference type="EMBL" id="RCI70705.1"/>
    </source>
</evidence>
<organism evidence="2 3">
    <name type="scientific">Pseudomonas aeruginosa</name>
    <dbReference type="NCBI Taxonomy" id="287"/>
    <lineage>
        <taxon>Bacteria</taxon>
        <taxon>Pseudomonadati</taxon>
        <taxon>Pseudomonadota</taxon>
        <taxon>Gammaproteobacteria</taxon>
        <taxon>Pseudomonadales</taxon>
        <taxon>Pseudomonadaceae</taxon>
        <taxon>Pseudomonas</taxon>
    </lineage>
</organism>